<dbReference type="Proteomes" id="UP001456524">
    <property type="component" value="Unassembled WGS sequence"/>
</dbReference>
<dbReference type="InterPro" id="IPR044929">
    <property type="entry name" value="DNA/RNA_non-sp_Endonuclease_sf"/>
</dbReference>
<evidence type="ECO:0000256" key="6">
    <source>
        <dbReference type="ARBA" id="ARBA00022801"/>
    </source>
</evidence>
<name>A0ABR1XKN1_9PEZI</name>
<evidence type="ECO:0000256" key="5">
    <source>
        <dbReference type="ARBA" id="ARBA00022759"/>
    </source>
</evidence>
<evidence type="ECO:0000259" key="9">
    <source>
        <dbReference type="SMART" id="SM00477"/>
    </source>
</evidence>
<evidence type="ECO:0000313" key="11">
    <source>
        <dbReference type="EMBL" id="KAK8159227.1"/>
    </source>
</evidence>
<dbReference type="PANTHER" id="PTHR13966:SF5">
    <property type="entry name" value="ENDONUCLEASE G, MITOCHONDRIAL"/>
    <property type="match status" value="1"/>
</dbReference>
<gene>
    <name evidence="11" type="ORF">IWX90DRAFT_479892</name>
</gene>
<evidence type="ECO:0000256" key="7">
    <source>
        <dbReference type="ARBA" id="ARBA00022842"/>
    </source>
</evidence>
<comment type="similarity">
    <text evidence="2 8">Belongs to the DNA/RNA non-specific endonuclease family.</text>
</comment>
<evidence type="ECO:0000256" key="3">
    <source>
        <dbReference type="ARBA" id="ARBA00022722"/>
    </source>
</evidence>
<keyword evidence="7" id="KW-0460">Magnesium</keyword>
<dbReference type="InterPro" id="IPR018524">
    <property type="entry name" value="DNA/RNA_endonuclease_AS"/>
</dbReference>
<evidence type="ECO:0000256" key="4">
    <source>
        <dbReference type="ARBA" id="ARBA00022723"/>
    </source>
</evidence>
<dbReference type="CDD" id="cd00091">
    <property type="entry name" value="NUC"/>
    <property type="match status" value="1"/>
</dbReference>
<keyword evidence="12" id="KW-1185">Reference proteome</keyword>
<dbReference type="PANTHER" id="PTHR13966">
    <property type="entry name" value="ENDONUCLEASE RELATED"/>
    <property type="match status" value="1"/>
</dbReference>
<keyword evidence="5 8" id="KW-0255">Endonuclease</keyword>
<dbReference type="InterPro" id="IPR040255">
    <property type="entry name" value="Non-specific_endonuclease"/>
</dbReference>
<dbReference type="Gene3D" id="3.40.570.10">
    <property type="entry name" value="Extracellular Endonuclease, subunit A"/>
    <property type="match status" value="1"/>
</dbReference>
<feature type="domain" description="ENPP1-3/EXOG-like endonuclease/phosphodiesterase" evidence="9">
    <location>
        <begin position="93"/>
        <end position="306"/>
    </location>
</feature>
<dbReference type="PROSITE" id="PS01070">
    <property type="entry name" value="NUCLEASE_NON_SPEC"/>
    <property type="match status" value="1"/>
</dbReference>
<evidence type="ECO:0000256" key="1">
    <source>
        <dbReference type="ARBA" id="ARBA00001946"/>
    </source>
</evidence>
<dbReference type="EMBL" id="JBBWUH010000008">
    <property type="protein sequence ID" value="KAK8159227.1"/>
    <property type="molecule type" value="Genomic_DNA"/>
</dbReference>
<evidence type="ECO:0000313" key="12">
    <source>
        <dbReference type="Proteomes" id="UP001456524"/>
    </source>
</evidence>
<proteinExistence type="inferred from homology"/>
<organism evidence="11 12">
    <name type="scientific">Phyllosticta citrichinensis</name>
    <dbReference type="NCBI Taxonomy" id="1130410"/>
    <lineage>
        <taxon>Eukaryota</taxon>
        <taxon>Fungi</taxon>
        <taxon>Dikarya</taxon>
        <taxon>Ascomycota</taxon>
        <taxon>Pezizomycotina</taxon>
        <taxon>Dothideomycetes</taxon>
        <taxon>Dothideomycetes incertae sedis</taxon>
        <taxon>Botryosphaeriales</taxon>
        <taxon>Phyllostictaceae</taxon>
        <taxon>Phyllosticta</taxon>
    </lineage>
</organism>
<keyword evidence="3 8" id="KW-0540">Nuclease</keyword>
<comment type="caution">
    <text evidence="11">The sequence shown here is derived from an EMBL/GenBank/DDBJ whole genome shotgun (WGS) entry which is preliminary data.</text>
</comment>
<evidence type="ECO:0000256" key="2">
    <source>
        <dbReference type="ARBA" id="ARBA00010052"/>
    </source>
</evidence>
<dbReference type="EC" id="3.1.30.-" evidence="8"/>
<keyword evidence="6 8" id="KW-0378">Hydrolase</keyword>
<feature type="domain" description="DNA/RNA non-specific endonuclease/pyrophosphatase/phosphodiesterase" evidence="10">
    <location>
        <begin position="92"/>
        <end position="306"/>
    </location>
</feature>
<keyword evidence="4 8" id="KW-0479">Metal-binding</keyword>
<accession>A0ABR1XKN1</accession>
<comment type="cofactor">
    <cofactor evidence="1 8">
        <name>Mg(2+)</name>
        <dbReference type="ChEBI" id="CHEBI:18420"/>
    </cofactor>
</comment>
<reference evidence="11 12" key="1">
    <citation type="journal article" date="2022" name="G3 (Bethesda)">
        <title>Enemy or ally: a genomic approach to elucidate the lifestyle of Phyllosticta citrichinaensis.</title>
        <authorList>
            <person name="Buijs V.A."/>
            <person name="Groenewald J.Z."/>
            <person name="Haridas S."/>
            <person name="LaButti K.M."/>
            <person name="Lipzen A."/>
            <person name="Martin F.M."/>
            <person name="Barry K."/>
            <person name="Grigoriev I.V."/>
            <person name="Crous P.W."/>
            <person name="Seidl M.F."/>
        </authorList>
    </citation>
    <scope>NUCLEOTIDE SEQUENCE [LARGE SCALE GENOMIC DNA]</scope>
    <source>
        <strain evidence="11 12">CBS 129764</strain>
    </source>
</reference>
<dbReference type="SMART" id="SM00477">
    <property type="entry name" value="NUC"/>
    <property type="match status" value="1"/>
</dbReference>
<dbReference type="InterPro" id="IPR020821">
    <property type="entry name" value="ENPP1-3/EXOG-like_nuc-like"/>
</dbReference>
<sequence>MAQKAGFGMVAAAMAAGIAVGYSAQIVKREKQDDNGTTPATPTAAAAAAAAAAPQAPAPTVSQAVKGAANAPVDPDGLFQYGFPGPVNDLRFANSLVSSHDRRTRNPHWVAEHITPASLSLKNADRKHSSFFEDDAIPEPFRARLKDYYRSGYDRGHQVPAADAKWSQPAMDDTFALSNMCPQVGDGFNRDYWAHLEDFCRRLTARFPSVRVVTGPLYLPKRDPSDGKWRVSYEVIGSPPNVAVPTHFYKVIFAEDGKAGGSVALGAFVLPNAPIPNDKPLVEFEVPVEVVERASGLQFASKLPDARRKRLCAEFQCSLVVKEYKERQKSFGGGKS</sequence>
<dbReference type="SUPFAM" id="SSF54060">
    <property type="entry name" value="His-Me finger endonucleases"/>
    <property type="match status" value="1"/>
</dbReference>
<dbReference type="InterPro" id="IPR044925">
    <property type="entry name" value="His-Me_finger_sf"/>
</dbReference>
<protein>
    <recommendedName>
        <fullName evidence="8">Endonuclease</fullName>
        <ecNumber evidence="8">3.1.30.-</ecNumber>
    </recommendedName>
</protein>
<evidence type="ECO:0000259" key="10">
    <source>
        <dbReference type="SMART" id="SM00892"/>
    </source>
</evidence>
<dbReference type="InterPro" id="IPR001604">
    <property type="entry name" value="Endo_G_ENPP1-like_dom"/>
</dbReference>
<evidence type="ECO:0000256" key="8">
    <source>
        <dbReference type="RuleBase" id="RU366055"/>
    </source>
</evidence>
<dbReference type="Pfam" id="PF01223">
    <property type="entry name" value="Endonuclease_NS"/>
    <property type="match status" value="1"/>
</dbReference>
<dbReference type="SMART" id="SM00892">
    <property type="entry name" value="Endonuclease_NS"/>
    <property type="match status" value="1"/>
</dbReference>